<evidence type="ECO:0000256" key="2">
    <source>
        <dbReference type="ARBA" id="ARBA00022679"/>
    </source>
</evidence>
<dbReference type="Pfam" id="PF13649">
    <property type="entry name" value="Methyltransf_25"/>
    <property type="match status" value="1"/>
</dbReference>
<dbReference type="Proteomes" id="UP000277671">
    <property type="component" value="Unassembled WGS sequence"/>
</dbReference>
<proteinExistence type="predicted"/>
<dbReference type="InterPro" id="IPR041698">
    <property type="entry name" value="Methyltransf_25"/>
</dbReference>
<name>A0A495JX45_9ACTN</name>
<dbReference type="EMBL" id="RBKT01000001">
    <property type="protein sequence ID" value="RKR92932.1"/>
    <property type="molecule type" value="Genomic_DNA"/>
</dbReference>
<keyword evidence="2 4" id="KW-0808">Transferase</keyword>
<dbReference type="CDD" id="cd02440">
    <property type="entry name" value="AdoMet_MTases"/>
    <property type="match status" value="1"/>
</dbReference>
<evidence type="ECO:0000313" key="4">
    <source>
        <dbReference type="EMBL" id="RKR92932.1"/>
    </source>
</evidence>
<dbReference type="Gene3D" id="3.40.50.150">
    <property type="entry name" value="Vaccinia Virus protein VP39"/>
    <property type="match status" value="1"/>
</dbReference>
<feature type="domain" description="Methyltransferase" evidence="3">
    <location>
        <begin position="44"/>
        <end position="131"/>
    </location>
</feature>
<dbReference type="PANTHER" id="PTHR44942:SF4">
    <property type="entry name" value="METHYLTRANSFERASE TYPE 11 DOMAIN-CONTAINING PROTEIN"/>
    <property type="match status" value="1"/>
</dbReference>
<dbReference type="GO" id="GO:0032259">
    <property type="term" value="P:methylation"/>
    <property type="evidence" value="ECO:0007669"/>
    <property type="project" value="UniProtKB-KW"/>
</dbReference>
<protein>
    <submittedName>
        <fullName evidence="4">Methyltransferase family protein</fullName>
    </submittedName>
</protein>
<gene>
    <name evidence="4" type="ORF">BDK92_7420</name>
</gene>
<dbReference type="InterPro" id="IPR029063">
    <property type="entry name" value="SAM-dependent_MTases_sf"/>
</dbReference>
<dbReference type="PANTHER" id="PTHR44942">
    <property type="entry name" value="METHYLTRANSF_11 DOMAIN-CONTAINING PROTEIN"/>
    <property type="match status" value="1"/>
</dbReference>
<dbReference type="AlphaFoldDB" id="A0A495JX45"/>
<dbReference type="SUPFAM" id="SSF53335">
    <property type="entry name" value="S-adenosyl-L-methionine-dependent methyltransferases"/>
    <property type="match status" value="1"/>
</dbReference>
<dbReference type="GO" id="GO:0008168">
    <property type="term" value="F:methyltransferase activity"/>
    <property type="evidence" value="ECO:0007669"/>
    <property type="project" value="UniProtKB-KW"/>
</dbReference>
<keyword evidence="5" id="KW-1185">Reference proteome</keyword>
<reference evidence="4 5" key="1">
    <citation type="submission" date="2018-10" db="EMBL/GenBank/DDBJ databases">
        <title>Sequencing the genomes of 1000 actinobacteria strains.</title>
        <authorList>
            <person name="Klenk H.-P."/>
        </authorList>
    </citation>
    <scope>NUCLEOTIDE SEQUENCE [LARGE SCALE GENOMIC DNA]</scope>
    <source>
        <strain evidence="4 5">DSM 45175</strain>
    </source>
</reference>
<dbReference type="RefSeq" id="WP_170208827.1">
    <property type="nucleotide sequence ID" value="NZ_RBKT01000001.1"/>
</dbReference>
<keyword evidence="1 4" id="KW-0489">Methyltransferase</keyword>
<accession>A0A495JX45</accession>
<organism evidence="4 5">
    <name type="scientific">Micromonospora pisi</name>
    <dbReference type="NCBI Taxonomy" id="589240"/>
    <lineage>
        <taxon>Bacteria</taxon>
        <taxon>Bacillati</taxon>
        <taxon>Actinomycetota</taxon>
        <taxon>Actinomycetes</taxon>
        <taxon>Micromonosporales</taxon>
        <taxon>Micromonosporaceae</taxon>
        <taxon>Micromonospora</taxon>
    </lineage>
</organism>
<evidence type="ECO:0000256" key="1">
    <source>
        <dbReference type="ARBA" id="ARBA00022603"/>
    </source>
</evidence>
<evidence type="ECO:0000259" key="3">
    <source>
        <dbReference type="Pfam" id="PF13649"/>
    </source>
</evidence>
<comment type="caution">
    <text evidence="4">The sequence shown here is derived from an EMBL/GenBank/DDBJ whole genome shotgun (WGS) entry which is preliminary data.</text>
</comment>
<dbReference type="InterPro" id="IPR051052">
    <property type="entry name" value="Diverse_substrate_MTase"/>
</dbReference>
<sequence length="275" mass="29832">MTETTASLFAGAAGYYVRYRAAYPDDVFAGIAARLGLDGRQRALDLGCGPGTATLPLAGYVAEVVAVDPEPAMLAEGRRLAGRSGVGTVTWVEGDSSGLGRLGLGAFDLAVMAASFHWMDRPVTLQALDGLIRPAGAVVVVTGSVSGTARDVPDRPTWADAVVAVRERWIPFRRRWRGDAGSDRRTYSQVRREHRDVLGASAFHRVESFEVRWGRRHDVESLVGLQMTMPDSTPGALAERAEGFRDDLRAELIKIEPSGVFVEPIRTEVLIGRRE</sequence>
<evidence type="ECO:0000313" key="5">
    <source>
        <dbReference type="Proteomes" id="UP000277671"/>
    </source>
</evidence>